<proteinExistence type="predicted"/>
<sequence>MILPVALFPTEDAVEVFELLREHIPEDSYAIYDYFYHTYVRGKPRRARARVTPPLYPISLWNQYEAVIHGLHKTNYSSEGWIHRFALVVGKKHPDFYSCLKEFQEEQRDSETCLVELGLVLEYLDAMSHNITIV</sequence>
<evidence type="ECO:0000313" key="2">
    <source>
        <dbReference type="Proteomes" id="UP001239111"/>
    </source>
</evidence>
<protein>
    <submittedName>
        <fullName evidence="1">Uncharacterized protein</fullName>
    </submittedName>
</protein>
<comment type="caution">
    <text evidence="1">The sequence shown here is derived from an EMBL/GenBank/DDBJ whole genome shotgun (WGS) entry which is preliminary data.</text>
</comment>
<dbReference type="EMBL" id="CM056742">
    <property type="protein sequence ID" value="KAJ8680072.1"/>
    <property type="molecule type" value="Genomic_DNA"/>
</dbReference>
<evidence type="ECO:0000313" key="1">
    <source>
        <dbReference type="EMBL" id="KAJ8680072.1"/>
    </source>
</evidence>
<keyword evidence="2" id="KW-1185">Reference proteome</keyword>
<dbReference type="Proteomes" id="UP001239111">
    <property type="component" value="Chromosome 2"/>
</dbReference>
<gene>
    <name evidence="1" type="ORF">QAD02_015859</name>
</gene>
<accession>A0ACC2P9F3</accession>
<name>A0ACC2P9F3_9HYME</name>
<organism evidence="1 2">
    <name type="scientific">Eretmocerus hayati</name>
    <dbReference type="NCBI Taxonomy" id="131215"/>
    <lineage>
        <taxon>Eukaryota</taxon>
        <taxon>Metazoa</taxon>
        <taxon>Ecdysozoa</taxon>
        <taxon>Arthropoda</taxon>
        <taxon>Hexapoda</taxon>
        <taxon>Insecta</taxon>
        <taxon>Pterygota</taxon>
        <taxon>Neoptera</taxon>
        <taxon>Endopterygota</taxon>
        <taxon>Hymenoptera</taxon>
        <taxon>Apocrita</taxon>
        <taxon>Proctotrupomorpha</taxon>
        <taxon>Chalcidoidea</taxon>
        <taxon>Aphelinidae</taxon>
        <taxon>Aphelininae</taxon>
        <taxon>Eretmocerus</taxon>
    </lineage>
</organism>
<reference evidence="1" key="1">
    <citation type="submission" date="2023-04" db="EMBL/GenBank/DDBJ databases">
        <title>A chromosome-level genome assembly of the parasitoid wasp Eretmocerus hayati.</title>
        <authorList>
            <person name="Zhong Y."/>
            <person name="Liu S."/>
            <person name="Liu Y."/>
        </authorList>
    </citation>
    <scope>NUCLEOTIDE SEQUENCE</scope>
    <source>
        <strain evidence="1">ZJU_SS_LIU_2023</strain>
    </source>
</reference>